<evidence type="ECO:0000256" key="1">
    <source>
        <dbReference type="SAM" id="Phobius"/>
    </source>
</evidence>
<proteinExistence type="predicted"/>
<evidence type="ECO:0000313" key="2">
    <source>
        <dbReference type="EMBL" id="UWP86962.1"/>
    </source>
</evidence>
<dbReference type="Proteomes" id="UP001059617">
    <property type="component" value="Chromosome"/>
</dbReference>
<evidence type="ECO:0000313" key="3">
    <source>
        <dbReference type="Proteomes" id="UP001059617"/>
    </source>
</evidence>
<keyword evidence="1" id="KW-0812">Transmembrane</keyword>
<sequence>MTEHRPVSPGLRRRYRRLLLAYPGAYRRHHGAEILTTLMDAAGPGRERPTAAEVRDVVAGGLRQRFRLPVGRLMMLAALLTALTLGGLGASVGSAIGWSTAQRPPTDAAVGEMIDLATGGSVRHNVSRHPGPLGQRSQVIASTADFTTVWSPEQARSRLAAAGWRVNPAATGQTESYLDADGVVTTIPMDATSIVAERDGITLKLTIGTYRGGPPYLDGTSNAMLVAMPAEPVSVLPLTVVGLLLGLLGGWLLAARAGYRLRRAASWQRAPINGLTGAAVLLLAPSTIAAWYFAGRATVAAAGSGPAGFDQLPVPPAYVAYIHDLTPAWYTIAALVAGAIVLVLSMTVRPRPALIQPFGEPGR</sequence>
<gene>
    <name evidence="2" type="ORF">Dfulv_23060</name>
</gene>
<reference evidence="2" key="1">
    <citation type="submission" date="2021-04" db="EMBL/GenBank/DDBJ databases">
        <authorList>
            <person name="Hartkoorn R.C."/>
            <person name="Beaudoing E."/>
            <person name="Hot D."/>
        </authorList>
    </citation>
    <scope>NUCLEOTIDE SEQUENCE</scope>
    <source>
        <strain evidence="2">NRRL B-16292</strain>
    </source>
</reference>
<feature type="transmembrane region" description="Helical" evidence="1">
    <location>
        <begin position="328"/>
        <end position="348"/>
    </location>
</feature>
<keyword evidence="1" id="KW-1133">Transmembrane helix</keyword>
<feature type="transmembrane region" description="Helical" evidence="1">
    <location>
        <begin position="73"/>
        <end position="98"/>
    </location>
</feature>
<protein>
    <recommendedName>
        <fullName evidence="4">Integral membrane protein</fullName>
    </recommendedName>
</protein>
<keyword evidence="1" id="KW-0472">Membrane</keyword>
<reference evidence="2" key="2">
    <citation type="submission" date="2022-09" db="EMBL/GenBank/DDBJ databases">
        <title>Biosynthetic gene clusters of Dactylosporangioum fulvum.</title>
        <authorList>
            <person name="Caradec T."/>
        </authorList>
    </citation>
    <scope>NUCLEOTIDE SEQUENCE</scope>
    <source>
        <strain evidence="2">NRRL B-16292</strain>
    </source>
</reference>
<organism evidence="2 3">
    <name type="scientific">Dactylosporangium fulvum</name>
    <dbReference type="NCBI Taxonomy" id="53359"/>
    <lineage>
        <taxon>Bacteria</taxon>
        <taxon>Bacillati</taxon>
        <taxon>Actinomycetota</taxon>
        <taxon>Actinomycetes</taxon>
        <taxon>Micromonosporales</taxon>
        <taxon>Micromonosporaceae</taxon>
        <taxon>Dactylosporangium</taxon>
    </lineage>
</organism>
<dbReference type="RefSeq" id="WP_259866666.1">
    <property type="nucleotide sequence ID" value="NZ_BAAAST010000015.1"/>
</dbReference>
<dbReference type="EMBL" id="CP073720">
    <property type="protein sequence ID" value="UWP86962.1"/>
    <property type="molecule type" value="Genomic_DNA"/>
</dbReference>
<accession>A0ABY5WA66</accession>
<evidence type="ECO:0008006" key="4">
    <source>
        <dbReference type="Google" id="ProtNLM"/>
    </source>
</evidence>
<keyword evidence="3" id="KW-1185">Reference proteome</keyword>
<name>A0ABY5WA66_9ACTN</name>
<feature type="transmembrane region" description="Helical" evidence="1">
    <location>
        <begin position="275"/>
        <end position="294"/>
    </location>
</feature>
<feature type="transmembrane region" description="Helical" evidence="1">
    <location>
        <begin position="234"/>
        <end position="254"/>
    </location>
</feature>